<feature type="compositionally biased region" description="Basic residues" evidence="2">
    <location>
        <begin position="160"/>
        <end position="170"/>
    </location>
</feature>
<feature type="compositionally biased region" description="Basic and acidic residues" evidence="2">
    <location>
        <begin position="243"/>
        <end position="253"/>
    </location>
</feature>
<feature type="compositionally biased region" description="Basic and acidic residues" evidence="2">
    <location>
        <begin position="617"/>
        <end position="656"/>
    </location>
</feature>
<feature type="region of interest" description="Disordered" evidence="2">
    <location>
        <begin position="90"/>
        <end position="258"/>
    </location>
</feature>
<feature type="region of interest" description="Disordered" evidence="2">
    <location>
        <begin position="525"/>
        <end position="544"/>
    </location>
</feature>
<feature type="region of interest" description="Disordered" evidence="2">
    <location>
        <begin position="549"/>
        <end position="574"/>
    </location>
</feature>
<evidence type="ECO:0008006" key="5">
    <source>
        <dbReference type="Google" id="ProtNLM"/>
    </source>
</evidence>
<reference evidence="3 4" key="2">
    <citation type="journal article" date="2023" name="Mol. Biol. Evol.">
        <title>Genomics of Secondarily Temperate Adaptation in the Only Non-Antarctic Icefish.</title>
        <authorList>
            <person name="Rivera-Colon A.G."/>
            <person name="Rayamajhi N."/>
            <person name="Minhas B.F."/>
            <person name="Madrigal G."/>
            <person name="Bilyk K.T."/>
            <person name="Yoon V."/>
            <person name="Hune M."/>
            <person name="Gregory S."/>
            <person name="Cheng C.H.C."/>
            <person name="Catchen J.M."/>
        </authorList>
    </citation>
    <scope>NUCLEOTIDE SEQUENCE [LARGE SCALE GENOMIC DNA]</scope>
    <source>
        <strain evidence="3">JMC-PN-2008</strain>
    </source>
</reference>
<dbReference type="GO" id="GO:0005813">
    <property type="term" value="C:centrosome"/>
    <property type="evidence" value="ECO:0007669"/>
    <property type="project" value="InterPro"/>
</dbReference>
<feature type="compositionally biased region" description="Basic and acidic residues" evidence="2">
    <location>
        <begin position="872"/>
        <end position="888"/>
    </location>
</feature>
<dbReference type="GO" id="GO:0000922">
    <property type="term" value="C:spindle pole"/>
    <property type="evidence" value="ECO:0007669"/>
    <property type="project" value="InterPro"/>
</dbReference>
<dbReference type="InterPro" id="IPR026708">
    <property type="entry name" value="CSPP1"/>
</dbReference>
<name>A0AAN7ZZL5_ELEMC</name>
<feature type="compositionally biased region" description="Basic and acidic residues" evidence="2">
    <location>
        <begin position="140"/>
        <end position="159"/>
    </location>
</feature>
<feature type="compositionally biased region" description="Basic and acidic residues" evidence="2">
    <location>
        <begin position="897"/>
        <end position="908"/>
    </location>
</feature>
<feature type="compositionally biased region" description="Basic and acidic residues" evidence="2">
    <location>
        <begin position="717"/>
        <end position="735"/>
    </location>
</feature>
<feature type="compositionally biased region" description="Basic and acidic residues" evidence="2">
    <location>
        <begin position="192"/>
        <end position="203"/>
    </location>
</feature>
<dbReference type="AlphaFoldDB" id="A0AAN7ZZL5"/>
<feature type="coiled-coil region" evidence="1">
    <location>
        <begin position="459"/>
        <end position="497"/>
    </location>
</feature>
<proteinExistence type="predicted"/>
<feature type="compositionally biased region" description="Low complexity" evidence="2">
    <location>
        <begin position="230"/>
        <end position="242"/>
    </location>
</feature>
<evidence type="ECO:0000313" key="3">
    <source>
        <dbReference type="EMBL" id="KAK5850286.1"/>
    </source>
</evidence>
<evidence type="ECO:0000256" key="2">
    <source>
        <dbReference type="SAM" id="MobiDB-lite"/>
    </source>
</evidence>
<comment type="caution">
    <text evidence="3">The sequence shown here is derived from an EMBL/GenBank/DDBJ whole genome shotgun (WGS) entry which is preliminary data.</text>
</comment>
<feature type="region of interest" description="Disordered" evidence="2">
    <location>
        <begin position="617"/>
        <end position="754"/>
    </location>
</feature>
<keyword evidence="1" id="KW-0175">Coiled coil</keyword>
<organism evidence="3 4">
    <name type="scientific">Eleginops maclovinus</name>
    <name type="common">Patagonian blennie</name>
    <name type="synonym">Eleginus maclovinus</name>
    <dbReference type="NCBI Taxonomy" id="56733"/>
    <lineage>
        <taxon>Eukaryota</taxon>
        <taxon>Metazoa</taxon>
        <taxon>Chordata</taxon>
        <taxon>Craniata</taxon>
        <taxon>Vertebrata</taxon>
        <taxon>Euteleostomi</taxon>
        <taxon>Actinopterygii</taxon>
        <taxon>Neopterygii</taxon>
        <taxon>Teleostei</taxon>
        <taxon>Neoteleostei</taxon>
        <taxon>Acanthomorphata</taxon>
        <taxon>Eupercaria</taxon>
        <taxon>Perciformes</taxon>
        <taxon>Notothenioidei</taxon>
        <taxon>Eleginopidae</taxon>
        <taxon>Eleginops</taxon>
    </lineage>
</organism>
<evidence type="ECO:0000313" key="4">
    <source>
        <dbReference type="Proteomes" id="UP001346869"/>
    </source>
</evidence>
<reference evidence="3 4" key="1">
    <citation type="journal article" date="2023" name="Genes (Basel)">
        <title>Chromosome-Level Genome Assembly and Circadian Gene Repertoire of the Patagonia Blennie Eleginops maclovinus-The Closest Ancestral Proxy of Antarctic Cryonotothenioids.</title>
        <authorList>
            <person name="Cheng C.C."/>
            <person name="Rivera-Colon A.G."/>
            <person name="Minhas B.F."/>
            <person name="Wilson L."/>
            <person name="Rayamajhi N."/>
            <person name="Vargas-Chacoff L."/>
            <person name="Catchen J.M."/>
        </authorList>
    </citation>
    <scope>NUCLEOTIDE SEQUENCE [LARGE SCALE GENOMIC DNA]</scope>
    <source>
        <strain evidence="3">JMC-PN-2008</strain>
    </source>
</reference>
<feature type="compositionally biased region" description="Basic and acidic residues" evidence="2">
    <location>
        <begin position="322"/>
        <end position="357"/>
    </location>
</feature>
<feature type="compositionally biased region" description="Acidic residues" evidence="2">
    <location>
        <begin position="657"/>
        <end position="694"/>
    </location>
</feature>
<dbReference type="GO" id="GO:0032467">
    <property type="term" value="P:positive regulation of cytokinesis"/>
    <property type="evidence" value="ECO:0007669"/>
    <property type="project" value="InterPro"/>
</dbReference>
<dbReference type="PANTHER" id="PTHR21616">
    <property type="entry name" value="CENTROSOME SPINDLE POLE ASSOCIATED PROTEIN"/>
    <property type="match status" value="1"/>
</dbReference>
<accession>A0AAN7ZZL5</accession>
<protein>
    <recommendedName>
        <fullName evidence="5">Centrosome and spindle pole associated protein 1</fullName>
    </recommendedName>
</protein>
<sequence>MPPASAAQRISPDRDRGLGFGFLLGNDYERKKKRLQQELQLDYQQYAAKKKDLKTEPRAQPQGLSLPIHDKISVQEKLREERKREYNLFLQEKATGRLKRGTPPVSATSEQDPVPEAVPSAASIHTRTNTHPPPRVRPASRRDAATLTEDGNKDTDRTGSRGRRRWRLQRLKQPLYLYSSEEAVTDQEEEQEIRGRQSPEDRKQRRSRKPRANRAPRHVKEVQAPDVKDNNNNNSDDWLWNSDRLKPESRRTPAADLPASIRDRAQVVTGLLIGAVDEQTASQARKDRYKQELLKQIEEQQRSKILERKLRVATRGASDPGKQPDSRGQDVLHKPREDRLLKDAEHSGRSRHDQVFNKEYHRDFSKILGDVSNPRVTPPLPPTFPDHYRTPHNAASYYYGSRDPLDPAPLHNQSPPQRPPLPQSRHTQPVSRGVDQHHVSLLEVGESPAEKSRLMRERAQSYQEALRLQIREREDQKRKVKEEMDRYEAKIEAEMIAFNPWGRSGAGAPIKDQNGNVVSDLKHMHRTHKDPHRTPVSRGSGQCFLMEKGDASPAAEAPPTHRLSGFSDQLTPEKLQLKDRYKEELFQQMEEKKRKQAEEAERLRIREEKYERRLVEERARLQRGYEEEQRRHEEKQRTPQRKTENRQTETRVHEAEPQQEEPEQEEPEQEEPEEEPEQEEPEQEPEQEVPEEEAQSTPEIVHGGGSPPVPALQRRLKYQEACRPSTEESLIHTERSVSAPPRPAGTPPLQEGQQEVMRGLSALRRILRKEQRHLEAQLGQTDQLELRYIPSSGPRRRPRVDAFESARTRPSVRTTPSSAAARFNVQNIWEFNQQHHRDVYSGDACEERVHQQRIAPRRRPDCDAMNQRGRNIRTDVQSETRLDPESRVRTRNQHRSVRLDTGDQSERCADEDQLSLHSALQRRVSVESVASEAWLRPGTSDSNT</sequence>
<feature type="region of interest" description="Disordered" evidence="2">
    <location>
        <begin position="369"/>
        <end position="433"/>
    </location>
</feature>
<feature type="compositionally biased region" description="Basic and acidic residues" evidence="2">
    <location>
        <begin position="218"/>
        <end position="229"/>
    </location>
</feature>
<gene>
    <name evidence="3" type="ORF">PBY51_014548</name>
</gene>
<evidence type="ECO:0000256" key="1">
    <source>
        <dbReference type="SAM" id="Coils"/>
    </source>
</evidence>
<feature type="region of interest" description="Disordered" evidence="2">
    <location>
        <begin position="851"/>
        <end position="908"/>
    </location>
</feature>
<dbReference type="GO" id="GO:0005874">
    <property type="term" value="C:microtubule"/>
    <property type="evidence" value="ECO:0007669"/>
    <property type="project" value="InterPro"/>
</dbReference>
<feature type="compositionally biased region" description="Basic residues" evidence="2">
    <location>
        <begin position="204"/>
        <end position="217"/>
    </location>
</feature>
<feature type="region of interest" description="Disordered" evidence="2">
    <location>
        <begin position="790"/>
        <end position="817"/>
    </location>
</feature>
<dbReference type="Proteomes" id="UP001346869">
    <property type="component" value="Unassembled WGS sequence"/>
</dbReference>
<dbReference type="PANTHER" id="PTHR21616:SF2">
    <property type="entry name" value="CENTROSOME AND SPINDLE POLE-ASSOCIATED PROTEIN 1"/>
    <property type="match status" value="1"/>
</dbReference>
<dbReference type="EMBL" id="JAUZQC010000023">
    <property type="protein sequence ID" value="KAK5850286.1"/>
    <property type="molecule type" value="Genomic_DNA"/>
</dbReference>
<keyword evidence="4" id="KW-1185">Reference proteome</keyword>
<feature type="region of interest" description="Disordered" evidence="2">
    <location>
        <begin position="308"/>
        <end position="357"/>
    </location>
</feature>